<feature type="chain" id="PRO_5045452582" evidence="2">
    <location>
        <begin position="28"/>
        <end position="327"/>
    </location>
</feature>
<dbReference type="CDD" id="cd07012">
    <property type="entry name" value="PBP2_Bug_TTT"/>
    <property type="match status" value="1"/>
</dbReference>
<evidence type="ECO:0000256" key="1">
    <source>
        <dbReference type="ARBA" id="ARBA00006987"/>
    </source>
</evidence>
<comment type="similarity">
    <text evidence="1">Belongs to the UPF0065 (bug) family.</text>
</comment>
<evidence type="ECO:0000313" key="4">
    <source>
        <dbReference type="Proteomes" id="UP001385892"/>
    </source>
</evidence>
<dbReference type="SUPFAM" id="SSF53850">
    <property type="entry name" value="Periplasmic binding protein-like II"/>
    <property type="match status" value="1"/>
</dbReference>
<dbReference type="RefSeq" id="WP_340346408.1">
    <property type="nucleotide sequence ID" value="NZ_JBBKZT010000018.1"/>
</dbReference>
<dbReference type="InterPro" id="IPR005064">
    <property type="entry name" value="BUG"/>
</dbReference>
<dbReference type="PANTHER" id="PTHR42928:SF5">
    <property type="entry name" value="BLR1237 PROTEIN"/>
    <property type="match status" value="1"/>
</dbReference>
<dbReference type="PANTHER" id="PTHR42928">
    <property type="entry name" value="TRICARBOXYLATE-BINDING PROTEIN"/>
    <property type="match status" value="1"/>
</dbReference>
<protein>
    <submittedName>
        <fullName evidence="3">Tripartite tricarboxylate transporter substrate binding protein</fullName>
    </submittedName>
</protein>
<keyword evidence="4" id="KW-1185">Reference proteome</keyword>
<gene>
    <name evidence="3" type="ORF">WKW82_30060</name>
</gene>
<dbReference type="Proteomes" id="UP001385892">
    <property type="component" value="Unassembled WGS sequence"/>
</dbReference>
<sequence length="327" mass="34483">MRNTRRQFMLHSLAAATLPLASTRAFATGYPDRPVTFICPWPAGGTADVTMRALCAAAAKELGQSVVVDNKAGASGMIGLKALAAAKADGYTIGQIPISVTRFSQLGTVQLDPLKDLSYIARVSGQTFGIAVRAEAPWKTLKELVADAKANPDKITYGTAGLGGATHVGMEEFAIAAGVKFNAIPYKGGSEALQGLMGGHVDVLADSSSWAPQVKAGKLRLLATWGEQRTTEFKDVPTLKESGYNVVVDAPNGIGAPKGVPADVMTKLRAAFKVAAASPEFTAACARIDAPLMYLDAPEYEKYVTASVAKDKVLIERLKLKELLTKN</sequence>
<reference evidence="3 4" key="1">
    <citation type="submission" date="2024-03" db="EMBL/GenBank/DDBJ databases">
        <title>Novel species of the genus Variovorax.</title>
        <authorList>
            <person name="Liu Q."/>
            <person name="Xin Y.-H."/>
        </authorList>
    </citation>
    <scope>NUCLEOTIDE SEQUENCE [LARGE SCALE GENOMIC DNA]</scope>
    <source>
        <strain evidence="3 4">KACC 18900</strain>
    </source>
</reference>
<accession>A0ABU8WU52</accession>
<dbReference type="Pfam" id="PF03401">
    <property type="entry name" value="TctC"/>
    <property type="match status" value="1"/>
</dbReference>
<dbReference type="PROSITE" id="PS51318">
    <property type="entry name" value="TAT"/>
    <property type="match status" value="1"/>
</dbReference>
<keyword evidence="2" id="KW-0732">Signal</keyword>
<dbReference type="InterPro" id="IPR006311">
    <property type="entry name" value="TAT_signal"/>
</dbReference>
<evidence type="ECO:0000313" key="3">
    <source>
        <dbReference type="EMBL" id="MEJ8850919.1"/>
    </source>
</evidence>
<evidence type="ECO:0000256" key="2">
    <source>
        <dbReference type="SAM" id="SignalP"/>
    </source>
</evidence>
<dbReference type="InterPro" id="IPR042100">
    <property type="entry name" value="Bug_dom1"/>
</dbReference>
<feature type="signal peptide" evidence="2">
    <location>
        <begin position="1"/>
        <end position="27"/>
    </location>
</feature>
<name>A0ABU8WU52_9BURK</name>
<dbReference type="Gene3D" id="3.40.190.10">
    <property type="entry name" value="Periplasmic binding protein-like II"/>
    <property type="match status" value="1"/>
</dbReference>
<dbReference type="EMBL" id="JBBKZT010000018">
    <property type="protein sequence ID" value="MEJ8850919.1"/>
    <property type="molecule type" value="Genomic_DNA"/>
</dbReference>
<proteinExistence type="inferred from homology"/>
<organism evidence="3 4">
    <name type="scientific">Variovorax rhizosphaerae</name>
    <dbReference type="NCBI Taxonomy" id="1836200"/>
    <lineage>
        <taxon>Bacteria</taxon>
        <taxon>Pseudomonadati</taxon>
        <taxon>Pseudomonadota</taxon>
        <taxon>Betaproteobacteria</taxon>
        <taxon>Burkholderiales</taxon>
        <taxon>Comamonadaceae</taxon>
        <taxon>Variovorax</taxon>
    </lineage>
</organism>
<dbReference type="Gene3D" id="3.40.190.150">
    <property type="entry name" value="Bordetella uptake gene, domain 1"/>
    <property type="match status" value="1"/>
</dbReference>
<comment type="caution">
    <text evidence="3">The sequence shown here is derived from an EMBL/GenBank/DDBJ whole genome shotgun (WGS) entry which is preliminary data.</text>
</comment>
<dbReference type="PIRSF" id="PIRSF017082">
    <property type="entry name" value="YflP"/>
    <property type="match status" value="1"/>
</dbReference>